<accession>A0A0F0KS13</accession>
<dbReference type="RefSeq" id="WP_045263559.1">
    <property type="nucleotide sequence ID" value="NZ_JYIV01000024.1"/>
</dbReference>
<comment type="caution">
    <text evidence="2">The sequence shown here is derived from an EMBL/GenBank/DDBJ whole genome shotgun (WGS) entry which is preliminary data.</text>
</comment>
<dbReference type="AlphaFoldDB" id="A0A0F0KS13"/>
<sequence>MKRITHIAVTAVTLFALATGVGITAAHAATPERILPAGSQAQAANIAPMAIPSGSCIRHQSATMTTLFVRPGVAVTRAQMANHMDGSAAQVADSTWPQEPAPANRVRRNGEAWVGQQGDWAAIGTSARTGLNFHVVIATWTNALPC</sequence>
<feature type="signal peptide" evidence="1">
    <location>
        <begin position="1"/>
        <end position="28"/>
    </location>
</feature>
<organism evidence="2 3">
    <name type="scientific">Microbacterium oxydans</name>
    <dbReference type="NCBI Taxonomy" id="82380"/>
    <lineage>
        <taxon>Bacteria</taxon>
        <taxon>Bacillati</taxon>
        <taxon>Actinomycetota</taxon>
        <taxon>Actinomycetes</taxon>
        <taxon>Micrococcales</taxon>
        <taxon>Microbacteriaceae</taxon>
        <taxon>Microbacterium</taxon>
    </lineage>
</organism>
<dbReference type="EMBL" id="JYIV01000024">
    <property type="protein sequence ID" value="KJL22910.1"/>
    <property type="molecule type" value="Genomic_DNA"/>
</dbReference>
<keyword evidence="1" id="KW-0732">Signal</keyword>
<proteinExistence type="predicted"/>
<dbReference type="PATRIC" id="fig|82380.10.peg.1664"/>
<evidence type="ECO:0000313" key="3">
    <source>
        <dbReference type="Proteomes" id="UP000033725"/>
    </source>
</evidence>
<name>A0A0F0KS13_9MICO</name>
<evidence type="ECO:0008006" key="4">
    <source>
        <dbReference type="Google" id="ProtNLM"/>
    </source>
</evidence>
<reference evidence="2 3" key="1">
    <citation type="submission" date="2015-02" db="EMBL/GenBank/DDBJ databases">
        <title>Draft genome sequences of ten Microbacterium spp. with emphasis on heavy metal contaminated environments.</title>
        <authorList>
            <person name="Corretto E."/>
        </authorList>
    </citation>
    <scope>NUCLEOTIDE SEQUENCE [LARGE SCALE GENOMIC DNA]</scope>
    <source>
        <strain evidence="2 3">BEL163</strain>
    </source>
</reference>
<dbReference type="Proteomes" id="UP000033725">
    <property type="component" value="Unassembled WGS sequence"/>
</dbReference>
<gene>
    <name evidence="2" type="ORF">RN51_01655</name>
</gene>
<feature type="chain" id="PRO_5002444831" description="Secreted protein" evidence="1">
    <location>
        <begin position="29"/>
        <end position="146"/>
    </location>
</feature>
<evidence type="ECO:0000313" key="2">
    <source>
        <dbReference type="EMBL" id="KJL22910.1"/>
    </source>
</evidence>
<evidence type="ECO:0000256" key="1">
    <source>
        <dbReference type="SAM" id="SignalP"/>
    </source>
</evidence>
<protein>
    <recommendedName>
        <fullName evidence="4">Secreted protein</fullName>
    </recommendedName>
</protein>